<name>A0A4V0WPS8_9ENTE</name>
<keyword evidence="3" id="KW-1185">Reference proteome</keyword>
<evidence type="ECO:0000256" key="1">
    <source>
        <dbReference type="SAM" id="MobiDB-lite"/>
    </source>
</evidence>
<dbReference type="OrthoDB" id="4570726at2"/>
<evidence type="ECO:0008006" key="4">
    <source>
        <dbReference type="Google" id="ProtNLM"/>
    </source>
</evidence>
<dbReference type="EMBL" id="BJCC01000024">
    <property type="protein sequence ID" value="GCF94909.1"/>
    <property type="molecule type" value="Genomic_DNA"/>
</dbReference>
<dbReference type="AlphaFoldDB" id="A0A4V0WPS8"/>
<feature type="compositionally biased region" description="Polar residues" evidence="1">
    <location>
        <begin position="85"/>
        <end position="95"/>
    </location>
</feature>
<reference evidence="3" key="1">
    <citation type="submission" date="2019-02" db="EMBL/GenBank/DDBJ databases">
        <title>Draft genome sequence of Enterococcus sp. Gos25-1.</title>
        <authorList>
            <person name="Tanaka N."/>
            <person name="Shiwa Y."/>
            <person name="Fujita N."/>
        </authorList>
    </citation>
    <scope>NUCLEOTIDE SEQUENCE [LARGE SCALE GENOMIC DNA]</scope>
    <source>
        <strain evidence="3">Gos25-1</strain>
    </source>
</reference>
<feature type="compositionally biased region" description="Basic and acidic residues" evidence="1">
    <location>
        <begin position="115"/>
        <end position="126"/>
    </location>
</feature>
<comment type="caution">
    <text evidence="2">The sequence shown here is derived from an EMBL/GenBank/DDBJ whole genome shotgun (WGS) entry which is preliminary data.</text>
</comment>
<sequence>MKLTIYFDGSFWCGLIEFSTAESYQAIRHVFGPEPKDADVFAFVYHVLPQLLAAATTCQPAEEQPQKRINPKRMQRMINREKNQPVVSTKAQQAISEMRKTVKLQRKSRNKQHKLQREKERFEMRQEKRRQKHRGH</sequence>
<dbReference type="Proteomes" id="UP000290567">
    <property type="component" value="Unassembled WGS sequence"/>
</dbReference>
<organism evidence="2 3">
    <name type="scientific">Enterococcus florum</name>
    <dbReference type="NCBI Taxonomy" id="2480627"/>
    <lineage>
        <taxon>Bacteria</taxon>
        <taxon>Bacillati</taxon>
        <taxon>Bacillota</taxon>
        <taxon>Bacilli</taxon>
        <taxon>Lactobacillales</taxon>
        <taxon>Enterococcaceae</taxon>
        <taxon>Enterococcus</taxon>
    </lineage>
</organism>
<proteinExistence type="predicted"/>
<accession>A0A4V0WPS8</accession>
<dbReference type="InterPro" id="IPR016787">
    <property type="entry name" value="UCP021328"/>
</dbReference>
<feature type="compositionally biased region" description="Basic residues" evidence="1">
    <location>
        <begin position="101"/>
        <end position="114"/>
    </location>
</feature>
<evidence type="ECO:0000313" key="3">
    <source>
        <dbReference type="Proteomes" id="UP000290567"/>
    </source>
</evidence>
<dbReference type="RefSeq" id="WP_146623307.1">
    <property type="nucleotide sequence ID" value="NZ_BJCC01000024.1"/>
</dbReference>
<feature type="compositionally biased region" description="Basic residues" evidence="1">
    <location>
        <begin position="127"/>
        <end position="136"/>
    </location>
</feature>
<gene>
    <name evidence="2" type="ORF">NRIC_28000</name>
</gene>
<evidence type="ECO:0000313" key="2">
    <source>
        <dbReference type="EMBL" id="GCF94909.1"/>
    </source>
</evidence>
<dbReference type="PIRSF" id="PIRSF021328">
    <property type="entry name" value="UCP021328"/>
    <property type="match status" value="1"/>
</dbReference>
<feature type="region of interest" description="Disordered" evidence="1">
    <location>
        <begin position="78"/>
        <end position="136"/>
    </location>
</feature>
<dbReference type="Pfam" id="PF11208">
    <property type="entry name" value="DUF2992"/>
    <property type="match status" value="1"/>
</dbReference>
<protein>
    <recommendedName>
        <fullName evidence="4">DUF2992 domain-containing protein</fullName>
    </recommendedName>
</protein>